<dbReference type="EMBL" id="JAMZDX010000008">
    <property type="protein sequence ID" value="MCP2314009.1"/>
    <property type="molecule type" value="Genomic_DNA"/>
</dbReference>
<dbReference type="InterPro" id="IPR035093">
    <property type="entry name" value="RelE/ParE_toxin_dom_sf"/>
</dbReference>
<organism evidence="1 2">
    <name type="scientific">Kitasatospora paracochleata</name>
    <dbReference type="NCBI Taxonomy" id="58354"/>
    <lineage>
        <taxon>Bacteria</taxon>
        <taxon>Bacillati</taxon>
        <taxon>Actinomycetota</taxon>
        <taxon>Actinomycetes</taxon>
        <taxon>Kitasatosporales</taxon>
        <taxon>Streptomycetaceae</taxon>
        <taxon>Kitasatospora</taxon>
    </lineage>
</organism>
<accession>A0ABT1JA69</accession>
<keyword evidence="2" id="KW-1185">Reference proteome</keyword>
<dbReference type="Proteomes" id="UP001206483">
    <property type="component" value="Unassembled WGS sequence"/>
</dbReference>
<keyword evidence="1" id="KW-0378">Hydrolase</keyword>
<keyword evidence="1" id="KW-0540">Nuclease</keyword>
<dbReference type="Gene3D" id="3.30.2310.20">
    <property type="entry name" value="RelE-like"/>
    <property type="match status" value="1"/>
</dbReference>
<dbReference type="GO" id="GO:0004519">
    <property type="term" value="F:endonuclease activity"/>
    <property type="evidence" value="ECO:0007669"/>
    <property type="project" value="UniProtKB-KW"/>
</dbReference>
<name>A0ABT1JA69_9ACTN</name>
<reference evidence="1 2" key="1">
    <citation type="submission" date="2022-06" db="EMBL/GenBank/DDBJ databases">
        <title>Sequencing the genomes of 1000 actinobacteria strains.</title>
        <authorList>
            <person name="Klenk H.-P."/>
        </authorList>
    </citation>
    <scope>NUCLEOTIDE SEQUENCE [LARGE SCALE GENOMIC DNA]</scope>
    <source>
        <strain evidence="1 2">DSM 41656</strain>
    </source>
</reference>
<gene>
    <name evidence="1" type="ORF">FHR36_007208</name>
</gene>
<dbReference type="RefSeq" id="WP_253804344.1">
    <property type="nucleotide sequence ID" value="NZ_BAAAUB010000131.1"/>
</dbReference>
<proteinExistence type="predicted"/>
<evidence type="ECO:0000313" key="2">
    <source>
        <dbReference type="Proteomes" id="UP001206483"/>
    </source>
</evidence>
<sequence length="86" mass="9982">MTYTIRVAESAFTEFMRLPEDTVLAILMDLESLRDAPYDENSFALQPEPTFTILHHRRLPTNGHQVVYTVDDHHRTVLVAHVTDQF</sequence>
<keyword evidence="1" id="KW-0255">Endonuclease</keyword>
<dbReference type="SUPFAM" id="SSF143011">
    <property type="entry name" value="RelE-like"/>
    <property type="match status" value="1"/>
</dbReference>
<evidence type="ECO:0000313" key="1">
    <source>
        <dbReference type="EMBL" id="MCP2314009.1"/>
    </source>
</evidence>
<comment type="caution">
    <text evidence="1">The sequence shown here is derived from an EMBL/GenBank/DDBJ whole genome shotgun (WGS) entry which is preliminary data.</text>
</comment>
<protein>
    <submittedName>
        <fullName evidence="1">mRNA-degrading endonuclease RelE of RelBE toxin-antitoxin system</fullName>
    </submittedName>
</protein>